<dbReference type="EMBL" id="BAAAYN010000042">
    <property type="protein sequence ID" value="GAA3393313.1"/>
    <property type="molecule type" value="Genomic_DNA"/>
</dbReference>
<sequence length="242" mass="25296">MDLLTTATTADEEARAADVAVLPVGSFEQHGTHLPLATDTIIACAISRSIGDAYPLLLLPPITISCSHEHVGWAGTTSISATTLAAIISDVAASLDDAGISKLVLVNGHGGNYVLSNVVQQANVREPRMALFPGRHQWEHARQFAGLTSSTHDDMHAGEIETSLLLHLDPDLVGPDYRSADHTTERPDLLVQGVRGYSDSGVIGRPSLATSEKGAALLDSLTTSFADTLAALGAKVGDGRSS</sequence>
<dbReference type="Pfam" id="PF02633">
    <property type="entry name" value="Creatininase"/>
    <property type="match status" value="1"/>
</dbReference>
<dbReference type="Proteomes" id="UP001501676">
    <property type="component" value="Unassembled WGS sequence"/>
</dbReference>
<dbReference type="SUPFAM" id="SSF102215">
    <property type="entry name" value="Creatininase"/>
    <property type="match status" value="1"/>
</dbReference>
<keyword evidence="7" id="KW-1185">Reference proteome</keyword>
<accession>A0ABP6T6Y2</accession>
<dbReference type="Gene3D" id="3.40.50.10310">
    <property type="entry name" value="Creatininase"/>
    <property type="match status" value="1"/>
</dbReference>
<comment type="cofactor">
    <cofactor evidence="1">
        <name>Zn(2+)</name>
        <dbReference type="ChEBI" id="CHEBI:29105"/>
    </cofactor>
</comment>
<evidence type="ECO:0000256" key="2">
    <source>
        <dbReference type="ARBA" id="ARBA00022723"/>
    </source>
</evidence>
<proteinExistence type="inferred from homology"/>
<evidence type="ECO:0000256" key="1">
    <source>
        <dbReference type="ARBA" id="ARBA00001947"/>
    </source>
</evidence>
<evidence type="ECO:0000256" key="3">
    <source>
        <dbReference type="ARBA" id="ARBA00022801"/>
    </source>
</evidence>
<keyword evidence="4" id="KW-0862">Zinc</keyword>
<evidence type="ECO:0000313" key="6">
    <source>
        <dbReference type="EMBL" id="GAA3393313.1"/>
    </source>
</evidence>
<name>A0ABP6T6Y2_9ACTN</name>
<dbReference type="RefSeq" id="WP_345731454.1">
    <property type="nucleotide sequence ID" value="NZ_BAAAYN010000042.1"/>
</dbReference>
<keyword evidence="3" id="KW-0378">Hydrolase</keyword>
<dbReference type="InterPro" id="IPR024087">
    <property type="entry name" value="Creatininase-like_sf"/>
</dbReference>
<evidence type="ECO:0000256" key="4">
    <source>
        <dbReference type="ARBA" id="ARBA00022833"/>
    </source>
</evidence>
<protein>
    <submittedName>
        <fullName evidence="6">Creatininase family protein</fullName>
    </submittedName>
</protein>
<organism evidence="6 7">
    <name type="scientific">Cryptosporangium minutisporangium</name>
    <dbReference type="NCBI Taxonomy" id="113569"/>
    <lineage>
        <taxon>Bacteria</taxon>
        <taxon>Bacillati</taxon>
        <taxon>Actinomycetota</taxon>
        <taxon>Actinomycetes</taxon>
        <taxon>Cryptosporangiales</taxon>
        <taxon>Cryptosporangiaceae</taxon>
        <taxon>Cryptosporangium</taxon>
    </lineage>
</organism>
<comment type="similarity">
    <text evidence="5">Belongs to the creatininase superfamily.</text>
</comment>
<gene>
    <name evidence="6" type="ORF">GCM10020369_58380</name>
</gene>
<dbReference type="PANTHER" id="PTHR35005">
    <property type="entry name" value="3-DEHYDRO-SCYLLO-INOSOSE HYDROLASE"/>
    <property type="match status" value="1"/>
</dbReference>
<comment type="caution">
    <text evidence="6">The sequence shown here is derived from an EMBL/GenBank/DDBJ whole genome shotgun (WGS) entry which is preliminary data.</text>
</comment>
<evidence type="ECO:0000256" key="5">
    <source>
        <dbReference type="ARBA" id="ARBA00024029"/>
    </source>
</evidence>
<reference evidence="7" key="1">
    <citation type="journal article" date="2019" name="Int. J. Syst. Evol. Microbiol.">
        <title>The Global Catalogue of Microorganisms (GCM) 10K type strain sequencing project: providing services to taxonomists for standard genome sequencing and annotation.</title>
        <authorList>
            <consortium name="The Broad Institute Genomics Platform"/>
            <consortium name="The Broad Institute Genome Sequencing Center for Infectious Disease"/>
            <person name="Wu L."/>
            <person name="Ma J."/>
        </authorList>
    </citation>
    <scope>NUCLEOTIDE SEQUENCE [LARGE SCALE GENOMIC DNA]</scope>
    <source>
        <strain evidence="7">JCM 9458</strain>
    </source>
</reference>
<evidence type="ECO:0000313" key="7">
    <source>
        <dbReference type="Proteomes" id="UP001501676"/>
    </source>
</evidence>
<keyword evidence="2" id="KW-0479">Metal-binding</keyword>
<dbReference type="InterPro" id="IPR003785">
    <property type="entry name" value="Creatininase/forma_Hydrolase"/>
</dbReference>
<dbReference type="PANTHER" id="PTHR35005:SF1">
    <property type="entry name" value="2-AMINO-5-FORMYLAMINO-6-RIBOSYLAMINOPYRIMIDIN-4(3H)-ONE 5'-MONOPHOSPHATE DEFORMYLASE"/>
    <property type="match status" value="1"/>
</dbReference>